<organism evidence="2 3">
    <name type="scientific">Sorangium cellulosum</name>
    <name type="common">Polyangium cellulosum</name>
    <dbReference type="NCBI Taxonomy" id="56"/>
    <lineage>
        <taxon>Bacteria</taxon>
        <taxon>Pseudomonadati</taxon>
        <taxon>Myxococcota</taxon>
        <taxon>Polyangia</taxon>
        <taxon>Polyangiales</taxon>
        <taxon>Polyangiaceae</taxon>
        <taxon>Sorangium</taxon>
    </lineage>
</organism>
<evidence type="ECO:0008006" key="4">
    <source>
        <dbReference type="Google" id="ProtNLM"/>
    </source>
</evidence>
<dbReference type="InterPro" id="IPR045757">
    <property type="entry name" value="DUF6184"/>
</dbReference>
<evidence type="ECO:0000256" key="1">
    <source>
        <dbReference type="SAM" id="SignalP"/>
    </source>
</evidence>
<sequence>MRTIVGRPVVGPILMAGVSLLSAACGGGEGAGARAPDSIEGEAPVPVGSAVDSIVAARCDREARCNNIGADREYANRDACDSSVRSEWRDELTFGECPGGIDAKELNECLEAIRDEECGSPLDTLGRLAACRASDLCREGR</sequence>
<evidence type="ECO:0000313" key="3">
    <source>
        <dbReference type="Proteomes" id="UP000295781"/>
    </source>
</evidence>
<accession>A0A4P2Q3D9</accession>
<dbReference type="Proteomes" id="UP000295781">
    <property type="component" value="Chromosome"/>
</dbReference>
<feature type="chain" id="PRO_5020263450" description="Secreted protein" evidence="1">
    <location>
        <begin position="24"/>
        <end position="141"/>
    </location>
</feature>
<proteinExistence type="predicted"/>
<keyword evidence="1" id="KW-0732">Signal</keyword>
<dbReference type="AlphaFoldDB" id="A0A4P2Q3D9"/>
<gene>
    <name evidence="2" type="ORF">SOCEGT47_043290</name>
</gene>
<protein>
    <recommendedName>
        <fullName evidence="4">Secreted protein</fullName>
    </recommendedName>
</protein>
<evidence type="ECO:0000313" key="2">
    <source>
        <dbReference type="EMBL" id="AUX23799.1"/>
    </source>
</evidence>
<feature type="signal peptide" evidence="1">
    <location>
        <begin position="1"/>
        <end position="23"/>
    </location>
</feature>
<dbReference type="PROSITE" id="PS51257">
    <property type="entry name" value="PROKAR_LIPOPROTEIN"/>
    <property type="match status" value="1"/>
</dbReference>
<name>A0A4P2Q3D9_SORCE</name>
<reference evidence="2 3" key="1">
    <citation type="submission" date="2015-09" db="EMBL/GenBank/DDBJ databases">
        <title>Sorangium comparison.</title>
        <authorList>
            <person name="Zaburannyi N."/>
            <person name="Bunk B."/>
            <person name="Overmann J."/>
            <person name="Mueller R."/>
        </authorList>
    </citation>
    <scope>NUCLEOTIDE SEQUENCE [LARGE SCALE GENOMIC DNA]</scope>
    <source>
        <strain evidence="2 3">So ceGT47</strain>
    </source>
</reference>
<dbReference type="RefSeq" id="WP_129349237.1">
    <property type="nucleotide sequence ID" value="NZ_CP012670.1"/>
</dbReference>
<dbReference type="EMBL" id="CP012670">
    <property type="protein sequence ID" value="AUX23799.1"/>
    <property type="molecule type" value="Genomic_DNA"/>
</dbReference>
<dbReference type="Pfam" id="PF19682">
    <property type="entry name" value="DUF6184"/>
    <property type="match status" value="1"/>
</dbReference>
<dbReference type="OrthoDB" id="5520190at2"/>